<keyword evidence="3" id="KW-0158">Chromosome</keyword>
<name>A0ABR1W549_9PEZI</name>
<dbReference type="Pfam" id="PF00856">
    <property type="entry name" value="SET"/>
    <property type="match status" value="1"/>
</dbReference>
<evidence type="ECO:0000256" key="4">
    <source>
        <dbReference type="ARBA" id="ARBA00022603"/>
    </source>
</evidence>
<evidence type="ECO:0000256" key="2">
    <source>
        <dbReference type="ARBA" id="ARBA00004286"/>
    </source>
</evidence>
<organism evidence="10 11">
    <name type="scientific">Apiospora saccharicola</name>
    <dbReference type="NCBI Taxonomy" id="335842"/>
    <lineage>
        <taxon>Eukaryota</taxon>
        <taxon>Fungi</taxon>
        <taxon>Dikarya</taxon>
        <taxon>Ascomycota</taxon>
        <taxon>Pezizomycotina</taxon>
        <taxon>Sordariomycetes</taxon>
        <taxon>Xylariomycetidae</taxon>
        <taxon>Amphisphaeriales</taxon>
        <taxon>Apiosporaceae</taxon>
        <taxon>Apiospora</taxon>
    </lineage>
</organism>
<evidence type="ECO:0000256" key="6">
    <source>
        <dbReference type="ARBA" id="ARBA00022691"/>
    </source>
</evidence>
<feature type="compositionally biased region" description="Polar residues" evidence="8">
    <location>
        <begin position="1"/>
        <end position="20"/>
    </location>
</feature>
<evidence type="ECO:0000256" key="7">
    <source>
        <dbReference type="ARBA" id="ARBA00023242"/>
    </source>
</evidence>
<feature type="compositionally biased region" description="Basic and acidic residues" evidence="8">
    <location>
        <begin position="125"/>
        <end position="135"/>
    </location>
</feature>
<evidence type="ECO:0000259" key="9">
    <source>
        <dbReference type="PROSITE" id="PS50280"/>
    </source>
</evidence>
<gene>
    <name evidence="10" type="ORF">PG996_004813</name>
</gene>
<keyword evidence="7" id="KW-0539">Nucleus</keyword>
<dbReference type="InterPro" id="IPR050777">
    <property type="entry name" value="SET2_Histone-Lys_MeTrsfase"/>
</dbReference>
<feature type="compositionally biased region" description="Basic and acidic residues" evidence="8">
    <location>
        <begin position="165"/>
        <end position="183"/>
    </location>
</feature>
<feature type="region of interest" description="Disordered" evidence="8">
    <location>
        <begin position="1"/>
        <end position="203"/>
    </location>
</feature>
<evidence type="ECO:0000256" key="3">
    <source>
        <dbReference type="ARBA" id="ARBA00022454"/>
    </source>
</evidence>
<comment type="subcellular location">
    <subcellularLocation>
        <location evidence="2">Chromosome</location>
    </subcellularLocation>
    <subcellularLocation>
        <location evidence="1">Nucleus</location>
    </subcellularLocation>
</comment>
<keyword evidence="11" id="KW-1185">Reference proteome</keyword>
<dbReference type="PANTHER" id="PTHR22884">
    <property type="entry name" value="SET DOMAIN PROTEINS"/>
    <property type="match status" value="1"/>
</dbReference>
<dbReference type="InterPro" id="IPR046341">
    <property type="entry name" value="SET_dom_sf"/>
</dbReference>
<protein>
    <recommendedName>
        <fullName evidence="9">SET domain-containing protein</fullName>
    </recommendedName>
</protein>
<evidence type="ECO:0000313" key="10">
    <source>
        <dbReference type="EMBL" id="KAK8078643.1"/>
    </source>
</evidence>
<feature type="domain" description="SET" evidence="9">
    <location>
        <begin position="254"/>
        <end position="368"/>
    </location>
</feature>
<evidence type="ECO:0000256" key="5">
    <source>
        <dbReference type="ARBA" id="ARBA00022679"/>
    </source>
</evidence>
<proteinExistence type="predicted"/>
<evidence type="ECO:0000256" key="8">
    <source>
        <dbReference type="SAM" id="MobiDB-lite"/>
    </source>
</evidence>
<keyword evidence="6" id="KW-0949">S-adenosyl-L-methionine</keyword>
<dbReference type="SMART" id="SM00317">
    <property type="entry name" value="SET"/>
    <property type="match status" value="1"/>
</dbReference>
<accession>A0ABR1W549</accession>
<dbReference type="SUPFAM" id="SSF82199">
    <property type="entry name" value="SET domain"/>
    <property type="match status" value="1"/>
</dbReference>
<dbReference type="EMBL" id="JAQQWM010000002">
    <property type="protein sequence ID" value="KAK8078643.1"/>
    <property type="molecule type" value="Genomic_DNA"/>
</dbReference>
<keyword evidence="5" id="KW-0808">Transferase</keyword>
<dbReference type="Gene3D" id="2.170.270.10">
    <property type="entry name" value="SET domain"/>
    <property type="match status" value="1"/>
</dbReference>
<keyword evidence="4" id="KW-0489">Methyltransferase</keyword>
<feature type="compositionally biased region" description="Low complexity" evidence="8">
    <location>
        <begin position="26"/>
        <end position="37"/>
    </location>
</feature>
<dbReference type="Proteomes" id="UP001446871">
    <property type="component" value="Unassembled WGS sequence"/>
</dbReference>
<sequence length="390" mass="43190">MAESTPNSPKGSPNSPTKTPRSPKETPNSPKKTSNSPNEPPNSPNEGALPQETEPPISEKNGEESREEEGDEEGREDVEDGSELLQVLEDESSEEDDTPEPDPDTYFWYKDAQRRKIKVGGGTKEPPRFVTEHTINRRRWPARKLYRPPSPPPLPAAQPTRRSARLKEQDAKKAREKAKEAKKAAAVALPPPEVDEAPGPAPTQDELDVWAVLGGGLRETQTDSCEVCGGWPGECPGEPCYYKGWLPDAREAVESIEVRQTGGDMGLGLYARPNKLLPKGFVLGEYLGELVPDDGTRRSRIKDTSYVFGWDGVMQVDARLVGNHTRFANHHCKPNAECQRIVVGGRRIFQFQTTRQIGPGEQIFVSYGADYFRDMDCVCDAQPGPHKPPR</sequence>
<evidence type="ECO:0000313" key="11">
    <source>
        <dbReference type="Proteomes" id="UP001446871"/>
    </source>
</evidence>
<evidence type="ECO:0000256" key="1">
    <source>
        <dbReference type="ARBA" id="ARBA00004123"/>
    </source>
</evidence>
<feature type="compositionally biased region" description="Basic residues" evidence="8">
    <location>
        <begin position="136"/>
        <end position="146"/>
    </location>
</feature>
<reference evidence="10 11" key="1">
    <citation type="submission" date="2023-01" db="EMBL/GenBank/DDBJ databases">
        <title>Analysis of 21 Apiospora genomes using comparative genomics revels a genus with tremendous synthesis potential of carbohydrate active enzymes and secondary metabolites.</title>
        <authorList>
            <person name="Sorensen T."/>
        </authorList>
    </citation>
    <scope>NUCLEOTIDE SEQUENCE [LARGE SCALE GENOMIC DNA]</scope>
    <source>
        <strain evidence="10 11">CBS 83171</strain>
    </source>
</reference>
<dbReference type="PROSITE" id="PS50280">
    <property type="entry name" value="SET"/>
    <property type="match status" value="1"/>
</dbReference>
<feature type="compositionally biased region" description="Acidic residues" evidence="8">
    <location>
        <begin position="65"/>
        <end position="103"/>
    </location>
</feature>
<comment type="caution">
    <text evidence="10">The sequence shown here is derived from an EMBL/GenBank/DDBJ whole genome shotgun (WGS) entry which is preliminary data.</text>
</comment>
<dbReference type="InterPro" id="IPR001214">
    <property type="entry name" value="SET_dom"/>
</dbReference>